<keyword evidence="3" id="KW-1185">Reference proteome</keyword>
<reference evidence="2 3" key="1">
    <citation type="submission" date="2018-04" db="EMBL/GenBank/DDBJ databases">
        <title>Genomic Encyclopedia of Archaeal and Bacterial Type Strains, Phase II (KMG-II): from individual species to whole genera.</title>
        <authorList>
            <person name="Goeker M."/>
        </authorList>
    </citation>
    <scope>NUCLEOTIDE SEQUENCE [LARGE SCALE GENOMIC DNA]</scope>
    <source>
        <strain evidence="2 3">DSM 19783</strain>
    </source>
</reference>
<gene>
    <name evidence="2" type="ORF">C8N38_12039</name>
</gene>
<accession>A0A8E2VGI0</accession>
<sequence length="129" mass="14152">MKVKFELRGIEALQDILRDLMTDGEDALMETIRDLANETAAIAKREMKAAAGSAPAGSYPHQQSGRLAESVTATHEPRQSRVGSDEIHGYHLEFGTESMEARPWLVPSFEEATARAEQTLAAKLQEKVG</sequence>
<dbReference type="AlphaFoldDB" id="A0A8E2VGI0"/>
<dbReference type="RefSeq" id="WP_108028607.1">
    <property type="nucleotide sequence ID" value="NZ_QAYC01000020.1"/>
</dbReference>
<feature type="compositionally biased region" description="Basic and acidic residues" evidence="1">
    <location>
        <begin position="75"/>
        <end position="87"/>
    </location>
</feature>
<proteinExistence type="predicted"/>
<dbReference type="Proteomes" id="UP000244037">
    <property type="component" value="Unassembled WGS sequence"/>
</dbReference>
<evidence type="ECO:0000313" key="3">
    <source>
        <dbReference type="Proteomes" id="UP000244037"/>
    </source>
</evidence>
<protein>
    <recommendedName>
        <fullName evidence="4">HK97 gp10 family phage protein</fullName>
    </recommendedName>
</protein>
<dbReference type="EMBL" id="QAYC01000020">
    <property type="protein sequence ID" value="PTW43899.1"/>
    <property type="molecule type" value="Genomic_DNA"/>
</dbReference>
<comment type="caution">
    <text evidence="2">The sequence shown here is derived from an EMBL/GenBank/DDBJ whole genome shotgun (WGS) entry which is preliminary data.</text>
</comment>
<organism evidence="2 3">
    <name type="scientific">Rhodovulum kholense</name>
    <dbReference type="NCBI Taxonomy" id="453584"/>
    <lineage>
        <taxon>Bacteria</taxon>
        <taxon>Pseudomonadati</taxon>
        <taxon>Pseudomonadota</taxon>
        <taxon>Alphaproteobacteria</taxon>
        <taxon>Rhodobacterales</taxon>
        <taxon>Paracoccaceae</taxon>
        <taxon>Rhodovulum</taxon>
    </lineage>
</organism>
<evidence type="ECO:0008006" key="4">
    <source>
        <dbReference type="Google" id="ProtNLM"/>
    </source>
</evidence>
<feature type="region of interest" description="Disordered" evidence="1">
    <location>
        <begin position="47"/>
        <end position="87"/>
    </location>
</feature>
<evidence type="ECO:0000256" key="1">
    <source>
        <dbReference type="SAM" id="MobiDB-lite"/>
    </source>
</evidence>
<evidence type="ECO:0000313" key="2">
    <source>
        <dbReference type="EMBL" id="PTW43899.1"/>
    </source>
</evidence>
<name>A0A8E2VGI0_9RHOB</name>
<feature type="compositionally biased region" description="Low complexity" evidence="1">
    <location>
        <begin position="49"/>
        <end position="60"/>
    </location>
</feature>
<dbReference type="OrthoDB" id="886754at2"/>